<protein>
    <submittedName>
        <fullName evidence="1">Uncharacterized protein</fullName>
    </submittedName>
</protein>
<sequence>MKIWAVIDITHFEVVKVFGSEESADYYATYKNAKDHEDYFIYEEFEVDERLDDLYDFTDEDSSCLESATPPMYLAGDAYAKSDSAICALRRKTISAMASRINTVYCVTKVLDKYISVNFYRSEYIANKAFLHSTSRYPDAKNEMLDGDEDRPVAVIQFHGHFVEE</sequence>
<organism evidence="1">
    <name type="scientific">Siphoviridae sp. ctgBD49</name>
    <dbReference type="NCBI Taxonomy" id="2826420"/>
    <lineage>
        <taxon>Viruses</taxon>
        <taxon>Duplodnaviria</taxon>
        <taxon>Heunggongvirae</taxon>
        <taxon>Uroviricota</taxon>
        <taxon>Caudoviricetes</taxon>
    </lineage>
</organism>
<dbReference type="EMBL" id="BK015703">
    <property type="protein sequence ID" value="DAE20934.1"/>
    <property type="molecule type" value="Genomic_DNA"/>
</dbReference>
<name>A0A8S5QNY0_9CAUD</name>
<evidence type="ECO:0000313" key="1">
    <source>
        <dbReference type="EMBL" id="DAE20934.1"/>
    </source>
</evidence>
<reference evidence="1" key="1">
    <citation type="journal article" date="2021" name="Proc. Natl. Acad. Sci. U.S.A.">
        <title>A Catalog of Tens of Thousands of Viruses from Human Metagenomes Reveals Hidden Associations with Chronic Diseases.</title>
        <authorList>
            <person name="Tisza M.J."/>
            <person name="Buck C.B."/>
        </authorList>
    </citation>
    <scope>NUCLEOTIDE SEQUENCE</scope>
    <source>
        <strain evidence="1">CtgBD49</strain>
    </source>
</reference>
<proteinExistence type="predicted"/>
<accession>A0A8S5QNY0</accession>